<dbReference type="Proteomes" id="UP000183975">
    <property type="component" value="Unassembled WGS sequence"/>
</dbReference>
<accession>A0A1M7A0F1</accession>
<dbReference type="EMBL" id="FRAH01000098">
    <property type="protein sequence ID" value="SHL36197.1"/>
    <property type="molecule type" value="Genomic_DNA"/>
</dbReference>
<feature type="transmembrane region" description="Helical" evidence="1">
    <location>
        <begin position="18"/>
        <end position="36"/>
    </location>
</feature>
<dbReference type="RefSeq" id="WP_072853613.1">
    <property type="nucleotide sequence ID" value="NZ_FRAH01000098.1"/>
</dbReference>
<dbReference type="Gene3D" id="3.90.1010.20">
    <property type="match status" value="1"/>
</dbReference>
<reference evidence="2 3" key="1">
    <citation type="submission" date="2016-11" db="EMBL/GenBank/DDBJ databases">
        <authorList>
            <person name="Jaros S."/>
            <person name="Januszkiewicz K."/>
            <person name="Wedrychowicz H."/>
        </authorList>
    </citation>
    <scope>NUCLEOTIDE SEQUENCE [LARGE SCALE GENOMIC DNA]</scope>
    <source>
        <strain evidence="2 3">DSM 14214</strain>
    </source>
</reference>
<organism evidence="2 3">
    <name type="scientific">Anaerotignum lactatifermentans DSM 14214</name>
    <dbReference type="NCBI Taxonomy" id="1121323"/>
    <lineage>
        <taxon>Bacteria</taxon>
        <taxon>Bacillati</taxon>
        <taxon>Bacillota</taxon>
        <taxon>Clostridia</taxon>
        <taxon>Lachnospirales</taxon>
        <taxon>Anaerotignaceae</taxon>
        <taxon>Anaerotignum</taxon>
    </lineage>
</organism>
<evidence type="ECO:0000313" key="3">
    <source>
        <dbReference type="Proteomes" id="UP000183975"/>
    </source>
</evidence>
<keyword evidence="1" id="KW-0472">Membrane</keyword>
<keyword evidence="1" id="KW-1133">Transmembrane helix</keyword>
<keyword evidence="3" id="KW-1185">Reference proteome</keyword>
<dbReference type="GeneID" id="78177927"/>
<sequence>MRHTRFVVVKMRELLKTALFAVLGVIIVVGLITFFLRMGDGESAGLYRDGTYEAELPLGQGTASVSVEIKDGRIADVTVTDDAETVSVMYPMVEDAAEEVAQQVVQNQSVENITVADTHTYSAQAVLDAVSACLEDAAK</sequence>
<dbReference type="GO" id="GO:0010181">
    <property type="term" value="F:FMN binding"/>
    <property type="evidence" value="ECO:0007669"/>
    <property type="project" value="InterPro"/>
</dbReference>
<proteinExistence type="predicted"/>
<protein>
    <submittedName>
        <fullName evidence="2">FMN-binding domain-containing protein</fullName>
    </submittedName>
</protein>
<evidence type="ECO:0000256" key="1">
    <source>
        <dbReference type="SAM" id="Phobius"/>
    </source>
</evidence>
<dbReference type="GO" id="GO:0016020">
    <property type="term" value="C:membrane"/>
    <property type="evidence" value="ECO:0007669"/>
    <property type="project" value="InterPro"/>
</dbReference>
<gene>
    <name evidence="2" type="ORF">SAMN02745138_03308</name>
</gene>
<keyword evidence="1" id="KW-0812">Transmembrane</keyword>
<evidence type="ECO:0000313" key="2">
    <source>
        <dbReference type="EMBL" id="SHL36197.1"/>
    </source>
</evidence>
<dbReference type="AlphaFoldDB" id="A0A1M7A0F1"/>
<name>A0A1M7A0F1_9FIRM</name>